<reference evidence="2 3" key="1">
    <citation type="submission" date="2019-05" db="EMBL/GenBank/DDBJ databases">
        <title>Flagellimonas sp. AsT0115, sp. nov., isolated from a marine red algae, Asparagopsis taxiformis.</title>
        <authorList>
            <person name="Kim J."/>
            <person name="Jeong S.E."/>
            <person name="Jeon C.O."/>
        </authorList>
    </citation>
    <scope>NUCLEOTIDE SEQUENCE [LARGE SCALE GENOMIC DNA]</scope>
    <source>
        <strain evidence="2 3">AsT0115</strain>
    </source>
</reference>
<organism evidence="2 3">
    <name type="scientific">Flagellimonas algicola</name>
    <dbReference type="NCBI Taxonomy" id="2583815"/>
    <lineage>
        <taxon>Bacteria</taxon>
        <taxon>Pseudomonadati</taxon>
        <taxon>Bacteroidota</taxon>
        <taxon>Flavobacteriia</taxon>
        <taxon>Flavobacteriales</taxon>
        <taxon>Flavobacteriaceae</taxon>
        <taxon>Flagellimonas</taxon>
    </lineage>
</organism>
<dbReference type="PROSITE" id="PS51462">
    <property type="entry name" value="NUDIX"/>
    <property type="match status" value="1"/>
</dbReference>
<name>A0ABY2WQ29_9FLAO</name>
<dbReference type="InterPro" id="IPR015797">
    <property type="entry name" value="NUDIX_hydrolase-like_dom_sf"/>
</dbReference>
<dbReference type="InterPro" id="IPR000086">
    <property type="entry name" value="NUDIX_hydrolase_dom"/>
</dbReference>
<dbReference type="Pfam" id="PF00293">
    <property type="entry name" value="NUDIX"/>
    <property type="match status" value="1"/>
</dbReference>
<feature type="domain" description="Nudix hydrolase" evidence="1">
    <location>
        <begin position="29"/>
        <end position="175"/>
    </location>
</feature>
<dbReference type="Gene3D" id="3.90.79.10">
    <property type="entry name" value="Nucleoside Triphosphate Pyrophosphohydrolase"/>
    <property type="match status" value="1"/>
</dbReference>
<proteinExistence type="predicted"/>
<dbReference type="RefSeq" id="WP_138833736.1">
    <property type="nucleotide sequence ID" value="NZ_VCNI01000001.1"/>
</dbReference>
<gene>
    <name evidence="2" type="ORF">FGG15_04740</name>
</gene>
<dbReference type="PANTHER" id="PTHR10885:SF0">
    <property type="entry name" value="ISOPENTENYL-DIPHOSPHATE DELTA-ISOMERASE"/>
    <property type="match status" value="1"/>
</dbReference>
<dbReference type="Proteomes" id="UP000751614">
    <property type="component" value="Unassembled WGS sequence"/>
</dbReference>
<keyword evidence="3" id="KW-1185">Reference proteome</keyword>
<dbReference type="PANTHER" id="PTHR10885">
    <property type="entry name" value="ISOPENTENYL-DIPHOSPHATE DELTA-ISOMERASE"/>
    <property type="match status" value="1"/>
</dbReference>
<evidence type="ECO:0000313" key="3">
    <source>
        <dbReference type="Proteomes" id="UP000751614"/>
    </source>
</evidence>
<dbReference type="CDD" id="cd04692">
    <property type="entry name" value="NUDIX_Hydrolase"/>
    <property type="match status" value="1"/>
</dbReference>
<evidence type="ECO:0000313" key="2">
    <source>
        <dbReference type="EMBL" id="TMU56857.1"/>
    </source>
</evidence>
<protein>
    <submittedName>
        <fullName evidence="2">NUDIX domain-containing protein</fullName>
    </submittedName>
</protein>
<sequence length="181" mass="20596">MDELVDILDENGKLTGKTCLKSEAHRKGYFHPTIHVWFYTSDGKVLFQKRGANKDTFPGLWDVSVAGHIGAGEDVIEAAIREVEEEISLVIKPKDLEKIGCFKSVHEHSKVLVDKEFHHTFLCEMKIPLPKLIKQESEVDALELIDLTTFKFNVEHNQLAGFVPNDSGYYTKIIEEISQRL</sequence>
<accession>A0ABY2WQ29</accession>
<comment type="caution">
    <text evidence="2">The sequence shown here is derived from an EMBL/GenBank/DDBJ whole genome shotgun (WGS) entry which is preliminary data.</text>
</comment>
<dbReference type="EMBL" id="VCNI01000001">
    <property type="protein sequence ID" value="TMU56857.1"/>
    <property type="molecule type" value="Genomic_DNA"/>
</dbReference>
<dbReference type="SUPFAM" id="SSF55811">
    <property type="entry name" value="Nudix"/>
    <property type="match status" value="1"/>
</dbReference>
<evidence type="ECO:0000259" key="1">
    <source>
        <dbReference type="PROSITE" id="PS51462"/>
    </source>
</evidence>